<dbReference type="InterPro" id="IPR005561">
    <property type="entry name" value="ANTAR"/>
</dbReference>
<organism evidence="6 7">
    <name type="scientific">Rhodoferax koreensis</name>
    <dbReference type="NCBI Taxonomy" id="1842727"/>
    <lineage>
        <taxon>Bacteria</taxon>
        <taxon>Pseudomonadati</taxon>
        <taxon>Pseudomonadota</taxon>
        <taxon>Betaproteobacteria</taxon>
        <taxon>Burkholderiales</taxon>
        <taxon>Comamonadaceae</taxon>
        <taxon>Rhodoferax</taxon>
    </lineage>
</organism>
<comment type="subcellular location">
    <subcellularLocation>
        <location evidence="1">Membrane</location>
        <topology evidence="1">Multi-pass membrane protein</topology>
    </subcellularLocation>
</comment>
<evidence type="ECO:0000256" key="4">
    <source>
        <dbReference type="ARBA" id="ARBA00023136"/>
    </source>
</evidence>
<gene>
    <name evidence="6" type="ORF">RD110_16375</name>
</gene>
<evidence type="ECO:0000256" key="2">
    <source>
        <dbReference type="ARBA" id="ARBA00022692"/>
    </source>
</evidence>
<dbReference type="Pfam" id="PF13675">
    <property type="entry name" value="PilJ"/>
    <property type="match status" value="1"/>
</dbReference>
<dbReference type="GO" id="GO:0003723">
    <property type="term" value="F:RNA binding"/>
    <property type="evidence" value="ECO:0007669"/>
    <property type="project" value="InterPro"/>
</dbReference>
<dbReference type="SMART" id="SM01012">
    <property type="entry name" value="ANTAR"/>
    <property type="match status" value="1"/>
</dbReference>
<keyword evidence="7" id="KW-1185">Reference proteome</keyword>
<dbReference type="RefSeq" id="WP_076200457.1">
    <property type="nucleotide sequence ID" value="NZ_CP019236.1"/>
</dbReference>
<keyword evidence="2" id="KW-0812">Transmembrane</keyword>
<protein>
    <submittedName>
        <fullName evidence="6">Response regulator receiver protein</fullName>
    </submittedName>
</protein>
<evidence type="ECO:0000313" key="6">
    <source>
        <dbReference type="EMBL" id="APW38578.1"/>
    </source>
</evidence>
<evidence type="ECO:0000256" key="3">
    <source>
        <dbReference type="ARBA" id="ARBA00022989"/>
    </source>
</evidence>
<dbReference type="InterPro" id="IPR036388">
    <property type="entry name" value="WH-like_DNA-bd_sf"/>
</dbReference>
<dbReference type="PROSITE" id="PS50921">
    <property type="entry name" value="ANTAR"/>
    <property type="match status" value="1"/>
</dbReference>
<accession>A0A1P8JXV8</accession>
<evidence type="ECO:0000256" key="1">
    <source>
        <dbReference type="ARBA" id="ARBA00004141"/>
    </source>
</evidence>
<keyword evidence="4" id="KW-0472">Membrane</keyword>
<dbReference type="Proteomes" id="UP000186609">
    <property type="component" value="Chromosome"/>
</dbReference>
<dbReference type="AlphaFoldDB" id="A0A1P8JXV8"/>
<dbReference type="InterPro" id="IPR029095">
    <property type="entry name" value="NarX-like_N"/>
</dbReference>
<dbReference type="KEGG" id="rhy:RD110_16375"/>
<dbReference type="OrthoDB" id="9782798at2"/>
<dbReference type="Gene3D" id="1.10.10.10">
    <property type="entry name" value="Winged helix-like DNA-binding domain superfamily/Winged helix DNA-binding domain"/>
    <property type="match status" value="1"/>
</dbReference>
<dbReference type="GO" id="GO:0016020">
    <property type="term" value="C:membrane"/>
    <property type="evidence" value="ECO:0007669"/>
    <property type="project" value="UniProtKB-SubCell"/>
</dbReference>
<evidence type="ECO:0000313" key="7">
    <source>
        <dbReference type="Proteomes" id="UP000186609"/>
    </source>
</evidence>
<feature type="domain" description="ANTAR" evidence="5">
    <location>
        <begin position="126"/>
        <end position="187"/>
    </location>
</feature>
<dbReference type="SUPFAM" id="SSF52172">
    <property type="entry name" value="CheY-like"/>
    <property type="match status" value="1"/>
</dbReference>
<dbReference type="InterPro" id="IPR011006">
    <property type="entry name" value="CheY-like_superfamily"/>
</dbReference>
<reference evidence="6 7" key="1">
    <citation type="submission" date="2017-01" db="EMBL/GenBank/DDBJ databases">
        <authorList>
            <person name="Mah S.A."/>
            <person name="Swanson W.J."/>
            <person name="Moy G.W."/>
            <person name="Vacquier V.D."/>
        </authorList>
    </citation>
    <scope>NUCLEOTIDE SEQUENCE [LARGE SCALE GENOMIC DNA]</scope>
    <source>
        <strain evidence="6 7">DCY110</strain>
    </source>
</reference>
<dbReference type="STRING" id="1842727.RD110_16375"/>
<sequence length="434" mass="46625">MISALVDLHGLEATKGPHPLVADLEAAGIQVLGASIDRSKLVQEVVRHAPDVVICLDPLPSDLLFRTTQAIADTAPCPVIVFTNDAGVEHIARAAESGIHAYVVNGYGAHRLRPLIHIAQARFKRERALQTQLADLANRFEERKMVDRAKGILMHARQVSDDDAFQILRTASMHTNQRLGQVSQQIIHSARFADAVNRAGQLRMLSQRLVKLQLLQIAGAGQQAQPLLQDSVQRIEANIAGLGKTLSKPTFGDLLGQVVRGWGELKAALDPQGGIDARQVMRVDSLAERLLDDAERLTNDLEHAGAAPPLHVLNVVARQRMWSQRYAKYALLGAMGAVGAGGGVAARNQAGLLEARTAFEQALSFLNGIPLTSTGIRASLETGASHWRHMVVATDGLQGGGAAIGQLAAASEGVLDVFEQLTEDYENSMQMLVG</sequence>
<keyword evidence="3" id="KW-1133">Transmembrane helix</keyword>
<name>A0A1P8JXV8_9BURK</name>
<proteinExistence type="predicted"/>
<dbReference type="EMBL" id="CP019236">
    <property type="protein sequence ID" value="APW38578.1"/>
    <property type="molecule type" value="Genomic_DNA"/>
</dbReference>
<evidence type="ECO:0000259" key="5">
    <source>
        <dbReference type="PROSITE" id="PS50921"/>
    </source>
</evidence>
<dbReference type="Gene3D" id="3.40.50.2300">
    <property type="match status" value="1"/>
</dbReference>
<dbReference type="Pfam" id="PF03861">
    <property type="entry name" value="ANTAR"/>
    <property type="match status" value="1"/>
</dbReference>